<dbReference type="SUPFAM" id="SSF110921">
    <property type="entry name" value="2-isopropylmalate synthase LeuA, allosteric (dimerisation) domain"/>
    <property type="match status" value="1"/>
</dbReference>
<dbReference type="PANTHER" id="PTHR43538">
    <property type="entry name" value="ALPHA-IPM SYNTHASE/HOMOCITRATE SYNTHASE"/>
    <property type="match status" value="1"/>
</dbReference>
<feature type="domain" description="2-isopropylmalate synthase LeuA allosteric (dimerisation)" evidence="5">
    <location>
        <begin position="4"/>
        <end position="91"/>
    </location>
</feature>
<comment type="similarity">
    <text evidence="1">Belongs to the alpha-IPM synthase/homocitrate synthase family.</text>
</comment>
<organism evidence="6">
    <name type="scientific">Caldilineaceae bacterium SB0675_bin_29</name>
    <dbReference type="NCBI Taxonomy" id="2605266"/>
    <lineage>
        <taxon>Bacteria</taxon>
        <taxon>Bacillati</taxon>
        <taxon>Chloroflexota</taxon>
        <taxon>Caldilineae</taxon>
        <taxon>Caldilineales</taxon>
        <taxon>Caldilineaceae</taxon>
    </lineage>
</organism>
<keyword evidence="2" id="KW-0808">Transferase</keyword>
<evidence type="ECO:0000256" key="2">
    <source>
        <dbReference type="ARBA" id="ARBA00022679"/>
    </source>
</evidence>
<comment type="caution">
    <text evidence="6">The sequence shown here is derived from an EMBL/GenBank/DDBJ whole genome shotgun (WGS) entry which is preliminary data.</text>
</comment>
<dbReference type="InterPro" id="IPR036230">
    <property type="entry name" value="LeuA_allosteric_dom_sf"/>
</dbReference>
<dbReference type="InterPro" id="IPR013709">
    <property type="entry name" value="2-isopropylmalate_synth_dimer"/>
</dbReference>
<dbReference type="Gene3D" id="3.30.160.270">
    <property type="match status" value="1"/>
</dbReference>
<reference evidence="6" key="1">
    <citation type="submission" date="2019-09" db="EMBL/GenBank/DDBJ databases">
        <title>Characterisation of the sponge microbiome using genome-centric metagenomics.</title>
        <authorList>
            <person name="Engelberts J.P."/>
            <person name="Robbins S.J."/>
            <person name="De Goeij J.M."/>
            <person name="Aranda M."/>
            <person name="Bell S.C."/>
            <person name="Webster N.S."/>
        </authorList>
    </citation>
    <scope>NUCLEOTIDE SEQUENCE</scope>
    <source>
        <strain evidence="6">SB0675_bin_29</strain>
    </source>
</reference>
<comment type="pathway">
    <text evidence="3">Amino-acid biosynthesis.</text>
</comment>
<dbReference type="SMART" id="SM00917">
    <property type="entry name" value="LeuA_dimer"/>
    <property type="match status" value="1"/>
</dbReference>
<dbReference type="Pfam" id="PF08502">
    <property type="entry name" value="LeuA_dimer"/>
    <property type="match status" value="1"/>
</dbReference>
<evidence type="ECO:0000256" key="1">
    <source>
        <dbReference type="ARBA" id="ARBA00006154"/>
    </source>
</evidence>
<evidence type="ECO:0000256" key="4">
    <source>
        <dbReference type="SAM" id="MobiDB-lite"/>
    </source>
</evidence>
<evidence type="ECO:0000259" key="5">
    <source>
        <dbReference type="SMART" id="SM00917"/>
    </source>
</evidence>
<dbReference type="GO" id="GO:0009098">
    <property type="term" value="P:L-leucine biosynthetic process"/>
    <property type="evidence" value="ECO:0007669"/>
    <property type="project" value="InterPro"/>
</dbReference>
<evidence type="ECO:0000313" key="6">
    <source>
        <dbReference type="EMBL" id="MYH62380.1"/>
    </source>
</evidence>
<feature type="region of interest" description="Disordered" evidence="4">
    <location>
        <begin position="104"/>
        <end position="140"/>
    </location>
</feature>
<protein>
    <recommendedName>
        <fullName evidence="5">2-isopropylmalate synthase LeuA allosteric (dimerisation) domain-containing protein</fullName>
    </recommendedName>
</protein>
<accession>A0A6B1G1P0</accession>
<evidence type="ECO:0000256" key="3">
    <source>
        <dbReference type="ARBA" id="ARBA00029440"/>
    </source>
</evidence>
<dbReference type="GO" id="GO:0003852">
    <property type="term" value="F:2-isopropylmalate synthase activity"/>
    <property type="evidence" value="ECO:0007669"/>
    <property type="project" value="InterPro"/>
</dbReference>
<dbReference type="InterPro" id="IPR005675">
    <property type="entry name" value="Citramal_synthase"/>
</dbReference>
<dbReference type="AlphaFoldDB" id="A0A6B1G1P0"/>
<sequence>IYHEVAEGNGPVNALMLALRKAIQGHFPHLDRMHLLDYKVRIINSDQGTGASVRVLITSSDGVHNWTTVGASTNIIEASWTAISDAVEYFLITYDPNVESGLPARGADIDNMRPASGDSIVGRSQTFSEEGRSAELSSAG</sequence>
<name>A0A6B1G1P0_9CHLR</name>
<proteinExistence type="inferred from homology"/>
<feature type="non-terminal residue" evidence="6">
    <location>
        <position position="1"/>
    </location>
</feature>
<dbReference type="EMBL" id="VYDA01000425">
    <property type="protein sequence ID" value="MYH62380.1"/>
    <property type="molecule type" value="Genomic_DNA"/>
</dbReference>
<dbReference type="PANTHER" id="PTHR43538:SF1">
    <property type="entry name" value="(R)-CITRAMALATE SYNTHASE"/>
    <property type="match status" value="1"/>
</dbReference>
<gene>
    <name evidence="6" type="ORF">F4148_11685</name>
</gene>